<dbReference type="AlphaFoldDB" id="A0A2C9UGC2"/>
<sequence>MPNRDERTGTNPSFGLKGVHQWRTQRNWHTCNIIIASIIHWGVI</sequence>
<accession>A0A2C9UGC2</accession>
<protein>
    <submittedName>
        <fullName evidence="1">Uncharacterized protein</fullName>
    </submittedName>
</protein>
<proteinExistence type="predicted"/>
<gene>
    <name evidence="1" type="ORF">MANES_15G150100</name>
</gene>
<evidence type="ECO:0000313" key="1">
    <source>
        <dbReference type="EMBL" id="OAY29504.1"/>
    </source>
</evidence>
<dbReference type="EMBL" id="CM004401">
    <property type="protein sequence ID" value="OAY29504.1"/>
    <property type="molecule type" value="Genomic_DNA"/>
</dbReference>
<reference evidence="1" key="1">
    <citation type="submission" date="2016-02" db="EMBL/GenBank/DDBJ databases">
        <title>WGS assembly of Manihot esculenta.</title>
        <authorList>
            <person name="Bredeson J.V."/>
            <person name="Prochnik S.E."/>
            <person name="Lyons J.B."/>
            <person name="Schmutz J."/>
            <person name="Grimwood J."/>
            <person name="Vrebalov J."/>
            <person name="Bart R.S."/>
            <person name="Amuge T."/>
            <person name="Ferguson M.E."/>
            <person name="Green R."/>
            <person name="Putnam N."/>
            <person name="Stites J."/>
            <person name="Rounsley S."/>
            <person name="Rokhsar D.S."/>
        </authorList>
    </citation>
    <scope>NUCLEOTIDE SEQUENCE [LARGE SCALE GENOMIC DNA]</scope>
    <source>
        <tissue evidence="1">Leaf</tissue>
    </source>
</reference>
<name>A0A2C9UGC2_MANES</name>
<organism evidence="1">
    <name type="scientific">Manihot esculenta</name>
    <name type="common">Cassava</name>
    <name type="synonym">Jatropha manihot</name>
    <dbReference type="NCBI Taxonomy" id="3983"/>
    <lineage>
        <taxon>Eukaryota</taxon>
        <taxon>Viridiplantae</taxon>
        <taxon>Streptophyta</taxon>
        <taxon>Embryophyta</taxon>
        <taxon>Tracheophyta</taxon>
        <taxon>Spermatophyta</taxon>
        <taxon>Magnoliopsida</taxon>
        <taxon>eudicotyledons</taxon>
        <taxon>Gunneridae</taxon>
        <taxon>Pentapetalae</taxon>
        <taxon>rosids</taxon>
        <taxon>fabids</taxon>
        <taxon>Malpighiales</taxon>
        <taxon>Euphorbiaceae</taxon>
        <taxon>Crotonoideae</taxon>
        <taxon>Manihoteae</taxon>
        <taxon>Manihot</taxon>
    </lineage>
</organism>